<dbReference type="SMART" id="SM00198">
    <property type="entry name" value="SCP"/>
    <property type="match status" value="1"/>
</dbReference>
<dbReference type="Gene3D" id="3.40.33.10">
    <property type="entry name" value="CAP"/>
    <property type="match status" value="1"/>
</dbReference>
<evidence type="ECO:0000256" key="3">
    <source>
        <dbReference type="ARBA" id="ARBA00023136"/>
    </source>
</evidence>
<comment type="caution">
    <text evidence="6">The sequence shown here is derived from an EMBL/GenBank/DDBJ whole genome shotgun (WGS) entry which is preliminary data.</text>
</comment>
<feature type="signal peptide" evidence="4">
    <location>
        <begin position="1"/>
        <end position="19"/>
    </location>
</feature>
<proteinExistence type="inferred from homology"/>
<evidence type="ECO:0000256" key="2">
    <source>
        <dbReference type="ARBA" id="ARBA00009923"/>
    </source>
</evidence>
<evidence type="ECO:0000313" key="6">
    <source>
        <dbReference type="EMBL" id="KAK5607693.1"/>
    </source>
</evidence>
<organism evidence="6 7">
    <name type="scientific">Crenichthys baileyi</name>
    <name type="common">White River springfish</name>
    <dbReference type="NCBI Taxonomy" id="28760"/>
    <lineage>
        <taxon>Eukaryota</taxon>
        <taxon>Metazoa</taxon>
        <taxon>Chordata</taxon>
        <taxon>Craniata</taxon>
        <taxon>Vertebrata</taxon>
        <taxon>Euteleostomi</taxon>
        <taxon>Actinopterygii</taxon>
        <taxon>Neopterygii</taxon>
        <taxon>Teleostei</taxon>
        <taxon>Neoteleostei</taxon>
        <taxon>Acanthomorphata</taxon>
        <taxon>Ovalentaria</taxon>
        <taxon>Atherinomorphae</taxon>
        <taxon>Cyprinodontiformes</taxon>
        <taxon>Goodeidae</taxon>
        <taxon>Crenichthys</taxon>
    </lineage>
</organism>
<feature type="domain" description="SCP" evidence="5">
    <location>
        <begin position="105"/>
        <end position="256"/>
    </location>
</feature>
<evidence type="ECO:0000256" key="1">
    <source>
        <dbReference type="ARBA" id="ARBA00004370"/>
    </source>
</evidence>
<dbReference type="AlphaFoldDB" id="A0AAV9RFC8"/>
<dbReference type="InterPro" id="IPR035940">
    <property type="entry name" value="CAP_sf"/>
</dbReference>
<comment type="similarity">
    <text evidence="2">Belongs to the CRISP family.</text>
</comment>
<gene>
    <name evidence="6" type="ORF">CRENBAI_024054</name>
</gene>
<protein>
    <recommendedName>
        <fullName evidence="5">SCP domain-containing protein</fullName>
    </recommendedName>
</protein>
<dbReference type="InterPro" id="IPR018244">
    <property type="entry name" value="Allrgn_V5/Tpx1_CS"/>
</dbReference>
<name>A0AAV9RFC8_9TELE</name>
<dbReference type="PROSITE" id="PS01009">
    <property type="entry name" value="CRISP_1"/>
    <property type="match status" value="1"/>
</dbReference>
<evidence type="ECO:0000259" key="5">
    <source>
        <dbReference type="SMART" id="SM00198"/>
    </source>
</evidence>
<evidence type="ECO:0000256" key="4">
    <source>
        <dbReference type="SAM" id="SignalP"/>
    </source>
</evidence>
<evidence type="ECO:0000313" key="7">
    <source>
        <dbReference type="Proteomes" id="UP001311232"/>
    </source>
</evidence>
<dbReference type="PRINTS" id="PR00838">
    <property type="entry name" value="V5ALLERGEN"/>
</dbReference>
<dbReference type="SUPFAM" id="SSF55797">
    <property type="entry name" value="PR-1-like"/>
    <property type="match status" value="2"/>
</dbReference>
<sequence>MLLWAVIILDLGAFSVSLPQIDDKDFIDECVREHNSPRSAVHPPASDMLYMVSTAHLSLCPTAKRGIRLVLAIKTDENCEDVAVGRDHPGSGSFLVSLPQIDDKDFIDECVREHNSPRSAVHPPASDMLYMSWDEALAVTARAWARHCDFQHNIYLKEVQRVHPTFHSVGENIWTGYPPSIFSVKCAIQSWVNESKYYSYQGNSCTRVCGHYTQVVWANSYKVGCAVQLCPNGVKTFTAHEGAIFVCNYSPGKERDIRKSYNWTPDWDPASRSNNFVDVLIVRPVVLILTCISAYAVHYLYPDVFCYE</sequence>
<keyword evidence="3" id="KW-0472">Membrane</keyword>
<dbReference type="PANTHER" id="PTHR10334">
    <property type="entry name" value="CYSTEINE-RICH SECRETORY PROTEIN-RELATED"/>
    <property type="match status" value="1"/>
</dbReference>
<dbReference type="Proteomes" id="UP001311232">
    <property type="component" value="Unassembled WGS sequence"/>
</dbReference>
<keyword evidence="4" id="KW-0732">Signal</keyword>
<feature type="chain" id="PRO_5043888932" description="SCP domain-containing protein" evidence="4">
    <location>
        <begin position="20"/>
        <end position="308"/>
    </location>
</feature>
<dbReference type="GO" id="GO:0005576">
    <property type="term" value="C:extracellular region"/>
    <property type="evidence" value="ECO:0007669"/>
    <property type="project" value="InterPro"/>
</dbReference>
<reference evidence="6 7" key="1">
    <citation type="submission" date="2021-06" db="EMBL/GenBank/DDBJ databases">
        <authorList>
            <person name="Palmer J.M."/>
        </authorList>
    </citation>
    <scope>NUCLEOTIDE SEQUENCE [LARGE SCALE GENOMIC DNA]</scope>
    <source>
        <strain evidence="6 7">MEX-2019</strain>
        <tissue evidence="6">Muscle</tissue>
    </source>
</reference>
<dbReference type="GO" id="GO:0016020">
    <property type="term" value="C:membrane"/>
    <property type="evidence" value="ECO:0007669"/>
    <property type="project" value="UniProtKB-SubCell"/>
</dbReference>
<dbReference type="InterPro" id="IPR014044">
    <property type="entry name" value="CAP_dom"/>
</dbReference>
<accession>A0AAV9RFC8</accession>
<dbReference type="InterPro" id="IPR001283">
    <property type="entry name" value="CRISP-related"/>
</dbReference>
<dbReference type="EMBL" id="JAHHUM010002018">
    <property type="protein sequence ID" value="KAK5607693.1"/>
    <property type="molecule type" value="Genomic_DNA"/>
</dbReference>
<dbReference type="InterPro" id="IPR002413">
    <property type="entry name" value="V5_allergen-like"/>
</dbReference>
<dbReference type="CDD" id="cd05385">
    <property type="entry name" value="CAP_GLIPR1-like"/>
    <property type="match status" value="1"/>
</dbReference>
<keyword evidence="7" id="KW-1185">Reference proteome</keyword>
<dbReference type="InterPro" id="IPR034121">
    <property type="entry name" value="SCP_GLIPR-1-like"/>
</dbReference>
<comment type="subcellular location">
    <subcellularLocation>
        <location evidence="1">Membrane</location>
    </subcellularLocation>
</comment>
<dbReference type="Pfam" id="PF00188">
    <property type="entry name" value="CAP"/>
    <property type="match status" value="1"/>
</dbReference>
<dbReference type="PRINTS" id="PR00837">
    <property type="entry name" value="V5TPXLIKE"/>
</dbReference>